<feature type="region of interest" description="Disordered" evidence="4">
    <location>
        <begin position="208"/>
        <end position="252"/>
    </location>
</feature>
<sequence>MAEISSIINTPDTSATAQTEGVVTPMAAENNQIVEHDSALTLDGQNEQTKATPPPHSTSVISAAVNMRGSLKNYRTTSPSSLPPPKSDPKAKGMGKSSSERHGKTVIACENCHHKHSQFSSSPILAAATRSAEPNAPGTPPDSHAPATVSAPVNALGYGGGSTRQPLSLVHISSAPEALNNIFGSQSTVMSMALQVSRLDPNHEPSALVMASQGNPNGPAPAPATAPATAPVAAASRAPSAAPTPSAMPAEAAEHGAATRVYMNTKVTYHLLAGMKELAKHKPENPLRVLGEFLLARSAQYETGSVTTTSTAAGTSAAAGEDHIMGCLVLSAPLATESDTHLDRNELRLQDKDWRD</sequence>
<dbReference type="CDD" id="cd22965">
    <property type="entry name" value="DD_DPY30_SDC1"/>
    <property type="match status" value="1"/>
</dbReference>
<dbReference type="GO" id="GO:0005634">
    <property type="term" value="C:nucleus"/>
    <property type="evidence" value="ECO:0007669"/>
    <property type="project" value="UniProtKB-SubCell"/>
</dbReference>
<evidence type="ECO:0000256" key="4">
    <source>
        <dbReference type="SAM" id="MobiDB-lite"/>
    </source>
</evidence>
<feature type="region of interest" description="Disordered" evidence="4">
    <location>
        <begin position="128"/>
        <end position="151"/>
    </location>
</feature>
<feature type="region of interest" description="Disordered" evidence="4">
    <location>
        <begin position="73"/>
        <end position="102"/>
    </location>
</feature>
<dbReference type="AlphaFoldDB" id="A0A9W8Z0W0"/>
<keyword evidence="3" id="KW-0539">Nucleus</keyword>
<comment type="subcellular location">
    <subcellularLocation>
        <location evidence="1">Nucleus</location>
    </subcellularLocation>
</comment>
<dbReference type="InterPro" id="IPR049629">
    <property type="entry name" value="DPY30_SDC1_DD"/>
</dbReference>
<comment type="caution">
    <text evidence="5">The sequence shown here is derived from an EMBL/GenBank/DDBJ whole genome shotgun (WGS) entry which is preliminary data.</text>
</comment>
<feature type="compositionally biased region" description="Low complexity" evidence="4">
    <location>
        <begin position="225"/>
        <end position="252"/>
    </location>
</feature>
<evidence type="ECO:0000313" key="6">
    <source>
        <dbReference type="Proteomes" id="UP001140453"/>
    </source>
</evidence>
<evidence type="ECO:0000313" key="5">
    <source>
        <dbReference type="EMBL" id="KAJ4396772.1"/>
    </source>
</evidence>
<dbReference type="EMBL" id="JAPEVB010000001">
    <property type="protein sequence ID" value="KAJ4396772.1"/>
    <property type="molecule type" value="Genomic_DNA"/>
</dbReference>
<evidence type="ECO:0000256" key="2">
    <source>
        <dbReference type="ARBA" id="ARBA00010849"/>
    </source>
</evidence>
<name>A0A9W8Z0W0_9PEZI</name>
<comment type="similarity">
    <text evidence="2">Belongs to the dpy-30 family.</text>
</comment>
<gene>
    <name evidence="5" type="primary">SDC1</name>
    <name evidence="5" type="ORF">N0V93_000994</name>
</gene>
<evidence type="ECO:0000256" key="1">
    <source>
        <dbReference type="ARBA" id="ARBA00004123"/>
    </source>
</evidence>
<dbReference type="Pfam" id="PF05186">
    <property type="entry name" value="Dpy-30"/>
    <property type="match status" value="1"/>
</dbReference>
<protein>
    <submittedName>
        <fullName evidence="5">COMPASS (Complex proteins associated with Set1p) component</fullName>
    </submittedName>
</protein>
<proteinExistence type="inferred from homology"/>
<dbReference type="InterPro" id="IPR007858">
    <property type="entry name" value="Dpy-30_motif"/>
</dbReference>
<reference evidence="5" key="1">
    <citation type="submission" date="2022-10" db="EMBL/GenBank/DDBJ databases">
        <title>Tapping the CABI collections for fungal endophytes: first genome assemblies for Collariella, Neodidymelliopsis, Ascochyta clinopodiicola, Didymella pomorum, Didymosphaeria variabile, Neocosmospora piperis and Neocucurbitaria cava.</title>
        <authorList>
            <person name="Hill R."/>
        </authorList>
    </citation>
    <scope>NUCLEOTIDE SEQUENCE</scope>
    <source>
        <strain evidence="5">IMI 355082</strain>
    </source>
</reference>
<dbReference type="Gene3D" id="1.20.890.10">
    <property type="entry name" value="cAMP-dependent protein kinase regulatory subunit, dimerization-anchoring domain"/>
    <property type="match status" value="1"/>
</dbReference>
<feature type="region of interest" description="Disordered" evidence="4">
    <location>
        <begin position="36"/>
        <end position="58"/>
    </location>
</feature>
<evidence type="ECO:0000256" key="3">
    <source>
        <dbReference type="ARBA" id="ARBA00023242"/>
    </source>
</evidence>
<dbReference type="OrthoDB" id="417678at2759"/>
<feature type="compositionally biased region" description="Polar residues" evidence="4">
    <location>
        <begin position="43"/>
        <end position="58"/>
    </location>
</feature>
<organism evidence="5 6">
    <name type="scientific">Gnomoniopsis smithogilvyi</name>
    <dbReference type="NCBI Taxonomy" id="1191159"/>
    <lineage>
        <taxon>Eukaryota</taxon>
        <taxon>Fungi</taxon>
        <taxon>Dikarya</taxon>
        <taxon>Ascomycota</taxon>
        <taxon>Pezizomycotina</taxon>
        <taxon>Sordariomycetes</taxon>
        <taxon>Sordariomycetidae</taxon>
        <taxon>Diaporthales</taxon>
        <taxon>Gnomoniaceae</taxon>
        <taxon>Gnomoniopsis</taxon>
    </lineage>
</organism>
<keyword evidence="6" id="KW-1185">Reference proteome</keyword>
<accession>A0A9W8Z0W0</accession>
<dbReference type="Proteomes" id="UP001140453">
    <property type="component" value="Unassembled WGS sequence"/>
</dbReference>